<dbReference type="Pfam" id="PF12697">
    <property type="entry name" value="Abhydrolase_6"/>
    <property type="match status" value="1"/>
</dbReference>
<dbReference type="InterPro" id="IPR000073">
    <property type="entry name" value="AB_hydrolase_1"/>
</dbReference>
<evidence type="ECO:0000313" key="2">
    <source>
        <dbReference type="EMBL" id="ACS22481.1"/>
    </source>
</evidence>
<gene>
    <name evidence="2" type="ordered locus">Vapar_5899</name>
</gene>
<name>C5D0D7_VARPS</name>
<dbReference type="InterPro" id="IPR050228">
    <property type="entry name" value="Carboxylesterase_BioH"/>
</dbReference>
<evidence type="ECO:0000259" key="1">
    <source>
        <dbReference type="Pfam" id="PF12697"/>
    </source>
</evidence>
<keyword evidence="2" id="KW-0378">Hydrolase</keyword>
<organism evidence="2">
    <name type="scientific">Variovorax paradoxus (strain S110)</name>
    <dbReference type="NCBI Taxonomy" id="543728"/>
    <lineage>
        <taxon>Bacteria</taxon>
        <taxon>Pseudomonadati</taxon>
        <taxon>Pseudomonadota</taxon>
        <taxon>Betaproteobacteria</taxon>
        <taxon>Burkholderiales</taxon>
        <taxon>Comamonadaceae</taxon>
        <taxon>Variovorax</taxon>
    </lineage>
</organism>
<accession>C5D0D7</accession>
<dbReference type="PROSITE" id="PS51257">
    <property type="entry name" value="PROKAR_LIPOPROTEIN"/>
    <property type="match status" value="1"/>
</dbReference>
<dbReference type="eggNOG" id="COG2267">
    <property type="taxonomic scope" value="Bacteria"/>
</dbReference>
<dbReference type="EMBL" id="CP001636">
    <property type="protein sequence ID" value="ACS22481.1"/>
    <property type="molecule type" value="Genomic_DNA"/>
</dbReference>
<dbReference type="OrthoDB" id="8632294at2"/>
<dbReference type="InterPro" id="IPR029058">
    <property type="entry name" value="AB_hydrolase_fold"/>
</dbReference>
<dbReference type="Gene3D" id="3.40.50.1820">
    <property type="entry name" value="alpha/beta hydrolase"/>
    <property type="match status" value="1"/>
</dbReference>
<dbReference type="AlphaFoldDB" id="C5D0D7"/>
<dbReference type="PANTHER" id="PTHR43194:SF2">
    <property type="entry name" value="PEROXISOMAL MEMBRANE PROTEIN LPX1"/>
    <property type="match status" value="1"/>
</dbReference>
<dbReference type="GO" id="GO:0016787">
    <property type="term" value="F:hydrolase activity"/>
    <property type="evidence" value="ECO:0007669"/>
    <property type="project" value="UniProtKB-KW"/>
</dbReference>
<proteinExistence type="predicted"/>
<sequence length="294" mass="31790" precursor="true">MRTSEKVASHGRRSWLAALGALSLLSACAHRGGGMMARRRELLREGDVQLDVIVEGTGPTLVLLPSSQRDSEDYDELAHLLATKGFKVLRPQPRGMGASRGQMQELSLDALAGDVALAVRRLGDGRAVIVGHAYGHFVARVADLRYPELVRGVVVLAAAARTFPPGVQPSLLVAANPTQPRDARLAALRHAFFAPGNDPTPWLEGWYPELSAAYRDAQTRPPKDQWWPVSHSTILDLQGADDPWRPPATRNELKAVLGDKVTVQVIPRASHAMVPEQPHAVAEAVARWAGGLPP</sequence>
<dbReference type="PANTHER" id="PTHR43194">
    <property type="entry name" value="HYDROLASE ALPHA/BETA FOLD FAMILY"/>
    <property type="match status" value="1"/>
</dbReference>
<reference evidence="2" key="1">
    <citation type="submission" date="2009-06" db="EMBL/GenBank/DDBJ databases">
        <title>Complete sequence of chromosome 2 of Variovorax paradoxus S110.</title>
        <authorList>
            <consortium name="US DOE Joint Genome Institute"/>
            <person name="Lucas S."/>
            <person name="Copeland A."/>
            <person name="Lapidus A."/>
            <person name="Glavina del Rio T."/>
            <person name="Tice H."/>
            <person name="Bruce D."/>
            <person name="Goodwin L."/>
            <person name="Pitluck S."/>
            <person name="Chertkov O."/>
            <person name="Brettin T."/>
            <person name="Detter J.C."/>
            <person name="Han C."/>
            <person name="Larimer F."/>
            <person name="Land M."/>
            <person name="Hauser L."/>
            <person name="Kyrpides N."/>
            <person name="Ovchinnikova G."/>
            <person name="Orwin P."/>
            <person name="Leadbetter J.R."/>
            <person name="Spain J.C."/>
            <person name="Han J.I."/>
        </authorList>
    </citation>
    <scope>NUCLEOTIDE SEQUENCE</scope>
    <source>
        <strain evidence="2">S110</strain>
    </source>
</reference>
<feature type="domain" description="AB hydrolase-1" evidence="1">
    <location>
        <begin position="61"/>
        <end position="284"/>
    </location>
</feature>
<dbReference type="SUPFAM" id="SSF53474">
    <property type="entry name" value="alpha/beta-Hydrolases"/>
    <property type="match status" value="1"/>
</dbReference>
<dbReference type="STRING" id="543728.Vapar_5899"/>
<protein>
    <submittedName>
        <fullName evidence="2">Alpha/beta hydrolase fold protein</fullName>
    </submittedName>
</protein>
<dbReference type="KEGG" id="vap:Vapar_5899"/>
<dbReference type="HOGENOM" id="CLU_074288_0_0_4"/>